<evidence type="ECO:0000313" key="3">
    <source>
        <dbReference type="Proteomes" id="UP000295096"/>
    </source>
</evidence>
<dbReference type="Pfam" id="PF07689">
    <property type="entry name" value="KaiB"/>
    <property type="match status" value="1"/>
</dbReference>
<gene>
    <name evidence="2" type="ORF">E2C06_21930</name>
</gene>
<dbReference type="EMBL" id="SMSJ01000037">
    <property type="protein sequence ID" value="TDH60503.1"/>
    <property type="molecule type" value="Genomic_DNA"/>
</dbReference>
<evidence type="ECO:0000259" key="1">
    <source>
        <dbReference type="SMART" id="SM01248"/>
    </source>
</evidence>
<dbReference type="GO" id="GO:0048511">
    <property type="term" value="P:rhythmic process"/>
    <property type="evidence" value="ECO:0007669"/>
    <property type="project" value="InterPro"/>
</dbReference>
<dbReference type="PANTHER" id="PTHR41709:SF2">
    <property type="entry name" value="CIRCADIAN CLOCK PROTEIN KAIB2"/>
    <property type="match status" value="1"/>
</dbReference>
<proteinExistence type="predicted"/>
<protein>
    <submittedName>
        <fullName evidence="2">Circadian clock protein KaiB</fullName>
    </submittedName>
</protein>
<sequence length="126" mass="13927">MTDNKRQHSKPYLVITHEDAAQNQQQEADAAASEHYNLRLYVAGQTAKSAAAIVNLRRICEEHLAGRFTIEVVDLLVHPQLAAGDQILAVPTLVRRLPPPLKRVIGSLADTERVLVGLDLRSGHHK</sequence>
<dbReference type="InterPro" id="IPR039022">
    <property type="entry name" value="KaiB-like"/>
</dbReference>
<evidence type="ECO:0000313" key="2">
    <source>
        <dbReference type="EMBL" id="TDH60503.1"/>
    </source>
</evidence>
<feature type="domain" description="KaiB" evidence="1">
    <location>
        <begin position="39"/>
        <end position="120"/>
    </location>
</feature>
<dbReference type="RefSeq" id="WP_133290743.1">
    <property type="nucleotide sequence ID" value="NZ_SMSJ01000037.1"/>
</dbReference>
<dbReference type="Proteomes" id="UP000295096">
    <property type="component" value="Unassembled WGS sequence"/>
</dbReference>
<organism evidence="2 3">
    <name type="scientific">Dankookia rubra</name>
    <dbReference type="NCBI Taxonomy" id="1442381"/>
    <lineage>
        <taxon>Bacteria</taxon>
        <taxon>Pseudomonadati</taxon>
        <taxon>Pseudomonadota</taxon>
        <taxon>Alphaproteobacteria</taxon>
        <taxon>Acetobacterales</taxon>
        <taxon>Roseomonadaceae</taxon>
        <taxon>Dankookia</taxon>
    </lineage>
</organism>
<dbReference type="InterPro" id="IPR011649">
    <property type="entry name" value="KaiB_domain"/>
</dbReference>
<dbReference type="SMART" id="SM01248">
    <property type="entry name" value="KaiB"/>
    <property type="match status" value="1"/>
</dbReference>
<dbReference type="SUPFAM" id="SSF52833">
    <property type="entry name" value="Thioredoxin-like"/>
    <property type="match status" value="1"/>
</dbReference>
<keyword evidence="3" id="KW-1185">Reference proteome</keyword>
<dbReference type="Gene3D" id="3.40.30.10">
    <property type="entry name" value="Glutaredoxin"/>
    <property type="match status" value="1"/>
</dbReference>
<dbReference type="InterPro" id="IPR036249">
    <property type="entry name" value="Thioredoxin-like_sf"/>
</dbReference>
<comment type="caution">
    <text evidence="2">The sequence shown here is derived from an EMBL/GenBank/DDBJ whole genome shotgun (WGS) entry which is preliminary data.</text>
</comment>
<dbReference type="CDD" id="cd02978">
    <property type="entry name" value="KaiB_like"/>
    <property type="match status" value="1"/>
</dbReference>
<dbReference type="PANTHER" id="PTHR41709">
    <property type="entry name" value="KAIB-LIKE PROTEIN 1"/>
    <property type="match status" value="1"/>
</dbReference>
<name>A0A4R5QCK2_9PROT</name>
<accession>A0A4R5QCK2</accession>
<reference evidence="2 3" key="1">
    <citation type="journal article" date="2016" name="J. Microbiol.">
        <title>Dankookia rubra gen. nov., sp. nov., an alphaproteobacterium isolated from sediment of a shallow stream.</title>
        <authorList>
            <person name="Kim W.H."/>
            <person name="Kim D.H."/>
            <person name="Kang K."/>
            <person name="Ahn T.Y."/>
        </authorList>
    </citation>
    <scope>NUCLEOTIDE SEQUENCE [LARGE SCALE GENOMIC DNA]</scope>
    <source>
        <strain evidence="2 3">JCM30602</strain>
    </source>
</reference>
<dbReference type="OrthoDB" id="5458519at2"/>
<dbReference type="AlphaFoldDB" id="A0A4R5QCK2"/>